<evidence type="ECO:0000256" key="4">
    <source>
        <dbReference type="ARBA" id="ARBA00022692"/>
    </source>
</evidence>
<dbReference type="EMBL" id="KT740996">
    <property type="protein sequence ID" value="ANH55760.1"/>
    <property type="molecule type" value="Genomic_DNA"/>
</dbReference>
<evidence type="ECO:0000256" key="9">
    <source>
        <dbReference type="SAM" id="Phobius"/>
    </source>
</evidence>
<comment type="similarity">
    <text evidence="2 8">Belongs to the cytochrome c oxidase subunit 3 family.</text>
</comment>
<keyword evidence="7 9" id="KW-0472">Membrane</keyword>
<reference evidence="11" key="1">
    <citation type="journal article" date="2017" name="BMC Genomics">
        <title>Evolutionarily recent, insertional fission of mitochondrial cox2 into complementary genes in bilaterian Metazoa.</title>
        <authorList>
            <person name="Szafranski P."/>
        </authorList>
    </citation>
    <scope>NUCLEOTIDE SEQUENCE</scope>
</reference>
<dbReference type="InterPro" id="IPR024791">
    <property type="entry name" value="Cyt_c/ubiquinol_Oxase_su3"/>
</dbReference>
<evidence type="ECO:0000256" key="8">
    <source>
        <dbReference type="RuleBase" id="RU003375"/>
    </source>
</evidence>
<evidence type="ECO:0000256" key="3">
    <source>
        <dbReference type="ARBA" id="ARBA00015944"/>
    </source>
</evidence>
<comment type="subcellular location">
    <subcellularLocation>
        <location evidence="1">Membrane</location>
        <topology evidence="1">Multi-pass membrane protein</topology>
    </subcellularLocation>
</comment>
<feature type="domain" description="Heme-copper oxidase subunit III family profile" evidence="10">
    <location>
        <begin position="1"/>
        <end position="261"/>
    </location>
</feature>
<dbReference type="PROSITE" id="PS50253">
    <property type="entry name" value="COX3"/>
    <property type="match status" value="1"/>
</dbReference>
<accession>A0A1W5LJN6</accession>
<dbReference type="InterPro" id="IPR033945">
    <property type="entry name" value="Cyt_c_oxase_su3_dom"/>
</dbReference>
<feature type="transmembrane region" description="Helical" evidence="9">
    <location>
        <begin position="38"/>
        <end position="58"/>
    </location>
</feature>
<keyword evidence="6 9" id="KW-1133">Transmembrane helix</keyword>
<evidence type="ECO:0000256" key="2">
    <source>
        <dbReference type="ARBA" id="ARBA00010581"/>
    </source>
</evidence>
<evidence type="ECO:0000256" key="5">
    <source>
        <dbReference type="ARBA" id="ARBA00022967"/>
    </source>
</evidence>
<feature type="transmembrane region" description="Helical" evidence="9">
    <location>
        <begin position="196"/>
        <end position="217"/>
    </location>
</feature>
<dbReference type="FunFam" id="1.20.120.80:FF:000002">
    <property type="entry name" value="Cytochrome c oxidase subunit 3"/>
    <property type="match status" value="1"/>
</dbReference>
<geneLocation type="mitochondrion" evidence="11"/>
<keyword evidence="5" id="KW-1278">Translocase</keyword>
<dbReference type="CDD" id="cd01665">
    <property type="entry name" value="Cyt_c_Oxidase_III"/>
    <property type="match status" value="1"/>
</dbReference>
<keyword evidence="4 8" id="KW-0812">Transmembrane</keyword>
<dbReference type="PANTHER" id="PTHR11403">
    <property type="entry name" value="CYTOCHROME C OXIDASE SUBUNIT III"/>
    <property type="match status" value="1"/>
</dbReference>
<gene>
    <name evidence="11" type="primary">COX3</name>
</gene>
<dbReference type="Gene3D" id="1.20.120.80">
    <property type="entry name" value="Cytochrome c oxidase, subunit III, four-helix bundle"/>
    <property type="match status" value="1"/>
</dbReference>
<proteinExistence type="inferred from homology"/>
<dbReference type="AlphaFoldDB" id="A0A1W5LJN6"/>
<dbReference type="InterPro" id="IPR013833">
    <property type="entry name" value="Cyt_c_oxidase_su3_a-hlx"/>
</dbReference>
<evidence type="ECO:0000256" key="6">
    <source>
        <dbReference type="ARBA" id="ARBA00022989"/>
    </source>
</evidence>
<organism evidence="11">
    <name type="scientific">Dielis plumipes fossulana</name>
    <dbReference type="NCBI Taxonomy" id="2977626"/>
    <lineage>
        <taxon>Eukaryota</taxon>
        <taxon>Metazoa</taxon>
        <taxon>Ecdysozoa</taxon>
        <taxon>Arthropoda</taxon>
        <taxon>Hexapoda</taxon>
        <taxon>Insecta</taxon>
        <taxon>Pterygota</taxon>
        <taxon>Neoptera</taxon>
        <taxon>Endopterygota</taxon>
        <taxon>Hymenoptera</taxon>
        <taxon>Apocrita</taxon>
        <taxon>Aculeata</taxon>
        <taxon>Scolioidea</taxon>
        <taxon>Scoliidae</taxon>
        <taxon>Dielis</taxon>
        <taxon>Dielis plumipes</taxon>
    </lineage>
</organism>
<sequence>MMQPFYLTSKSPWPLLSSFSLMNVMISSLKWINNNNNMSLLVLIINILILLLVMFQWWRDVIREFTFLGVMTKYMYMNLRFGMILFIVSEVFFFISFFWSYFHYALAPDIMIGMMWPPKGIKAFNPYDIPFLNSIILITSGLSITWSHYCLLNNNMKMSLNSLMFTIMLGIYFTFMQAYEYKEASFTICDSCYGSIFFMMTGFHGLHVIVGTLFLMVQMLRMYKNHFKSYCHLGFESASWYWHFVDVVWLLLYINLYWWSY</sequence>
<protein>
    <recommendedName>
        <fullName evidence="3 8">Cytochrome c oxidase subunit 3</fullName>
    </recommendedName>
</protein>
<dbReference type="Pfam" id="PF00510">
    <property type="entry name" value="COX3"/>
    <property type="match status" value="1"/>
</dbReference>
<feature type="transmembrane region" description="Helical" evidence="9">
    <location>
        <begin position="158"/>
        <end position="176"/>
    </location>
</feature>
<name>A0A1W5LJN6_9HYME</name>
<comment type="function">
    <text evidence="8">Component of the cytochrome c oxidase, the last enzyme in the mitochondrial electron transport chain which drives oxidative phosphorylation. The respiratory chain contains 3 multisubunit complexes succinate dehydrogenase (complex II, CII), ubiquinol-cytochrome c oxidoreductase (cytochrome b-c1 complex, complex III, CIII) and cytochrome c oxidase (complex IV, CIV), that cooperate to transfer electrons derived from NADH and succinate to molecular oxygen, creating an electrochemical gradient over the inner membrane that drives transmembrane transport and the ATP synthase. Cytochrome c oxidase is the component of the respiratory chain that catalyzes the reduction of oxygen to water. Electrons originating from reduced cytochrome c in the intermembrane space (IMS) are transferred via the dinuclear copper A center (CU(A)) of subunit 2 and heme A of subunit 1 to the active site in subunit 1, a binuclear center (BNC) formed by heme A3 and copper B (CU(B)). The BNC reduces molecular oxygen to 2 water molecules using 4 electrons from cytochrome c in the IMS and 4 protons from the mitochondrial matrix.</text>
</comment>
<dbReference type="GO" id="GO:0016020">
    <property type="term" value="C:membrane"/>
    <property type="evidence" value="ECO:0007669"/>
    <property type="project" value="UniProtKB-SubCell"/>
</dbReference>
<feature type="transmembrane region" description="Helical" evidence="9">
    <location>
        <begin position="79"/>
        <end position="102"/>
    </location>
</feature>
<dbReference type="SUPFAM" id="SSF81452">
    <property type="entry name" value="Cytochrome c oxidase subunit III-like"/>
    <property type="match status" value="1"/>
</dbReference>
<feature type="transmembrane region" description="Helical" evidence="9">
    <location>
        <begin position="131"/>
        <end position="151"/>
    </location>
</feature>
<keyword evidence="8 11" id="KW-0496">Mitochondrion</keyword>
<feature type="transmembrane region" description="Helical" evidence="9">
    <location>
        <begin position="238"/>
        <end position="259"/>
    </location>
</feature>
<evidence type="ECO:0000313" key="11">
    <source>
        <dbReference type="EMBL" id="ANH55760.1"/>
    </source>
</evidence>
<dbReference type="InterPro" id="IPR000298">
    <property type="entry name" value="Cyt_c_oxidase-like_su3"/>
</dbReference>
<dbReference type="GO" id="GO:0006123">
    <property type="term" value="P:mitochondrial electron transport, cytochrome c to oxygen"/>
    <property type="evidence" value="ECO:0007669"/>
    <property type="project" value="TreeGrafter"/>
</dbReference>
<dbReference type="GO" id="GO:0004129">
    <property type="term" value="F:cytochrome-c oxidase activity"/>
    <property type="evidence" value="ECO:0007669"/>
    <property type="project" value="InterPro"/>
</dbReference>
<evidence type="ECO:0000256" key="7">
    <source>
        <dbReference type="ARBA" id="ARBA00023136"/>
    </source>
</evidence>
<evidence type="ECO:0000256" key="1">
    <source>
        <dbReference type="ARBA" id="ARBA00004141"/>
    </source>
</evidence>
<dbReference type="PANTHER" id="PTHR11403:SF7">
    <property type="entry name" value="CYTOCHROME C OXIDASE SUBUNIT 3"/>
    <property type="match status" value="1"/>
</dbReference>
<dbReference type="GO" id="GO:0005739">
    <property type="term" value="C:mitochondrion"/>
    <property type="evidence" value="ECO:0007669"/>
    <property type="project" value="TreeGrafter"/>
</dbReference>
<evidence type="ECO:0000259" key="10">
    <source>
        <dbReference type="PROSITE" id="PS50253"/>
    </source>
</evidence>
<dbReference type="Gene3D" id="1.10.287.70">
    <property type="match status" value="1"/>
</dbReference>
<dbReference type="InterPro" id="IPR035973">
    <property type="entry name" value="Cyt_c_oxidase_su3-like_sf"/>
</dbReference>